<name>A0ABY5KE84_9ACTN</name>
<dbReference type="EMBL" id="CP101990">
    <property type="protein sequence ID" value="UUI68772.1"/>
    <property type="molecule type" value="Genomic_DNA"/>
</dbReference>
<evidence type="ECO:0000313" key="5">
    <source>
        <dbReference type="Proteomes" id="UP001315860"/>
    </source>
</evidence>
<evidence type="ECO:0000259" key="3">
    <source>
        <dbReference type="Pfam" id="PF20611"/>
    </source>
</evidence>
<organism evidence="4 5">
    <name type="scientific">Aeromicrobium duanguangcaii</name>
    <dbReference type="NCBI Taxonomy" id="2968086"/>
    <lineage>
        <taxon>Bacteria</taxon>
        <taxon>Bacillati</taxon>
        <taxon>Actinomycetota</taxon>
        <taxon>Actinomycetes</taxon>
        <taxon>Propionibacteriales</taxon>
        <taxon>Nocardioidaceae</taxon>
        <taxon>Aeromicrobium</taxon>
    </lineage>
</organism>
<dbReference type="Pfam" id="PF20611">
    <property type="entry name" value="DUF6801"/>
    <property type="match status" value="1"/>
</dbReference>
<feature type="domain" description="Cadherin-like" evidence="2">
    <location>
        <begin position="224"/>
        <end position="310"/>
    </location>
</feature>
<dbReference type="Proteomes" id="UP001315860">
    <property type="component" value="Chromosome"/>
</dbReference>
<dbReference type="InterPro" id="IPR041690">
    <property type="entry name" value="Cadherin_5"/>
</dbReference>
<feature type="signal peptide" evidence="1">
    <location>
        <begin position="1"/>
        <end position="35"/>
    </location>
</feature>
<dbReference type="Gene3D" id="2.60.40.3440">
    <property type="match status" value="1"/>
</dbReference>
<evidence type="ECO:0000313" key="4">
    <source>
        <dbReference type="EMBL" id="UUI68772.1"/>
    </source>
</evidence>
<feature type="domain" description="DUF6801" evidence="3">
    <location>
        <begin position="45"/>
        <end position="213"/>
    </location>
</feature>
<evidence type="ECO:0000256" key="1">
    <source>
        <dbReference type="SAM" id="SignalP"/>
    </source>
</evidence>
<keyword evidence="5" id="KW-1185">Reference proteome</keyword>
<dbReference type="InterPro" id="IPR006311">
    <property type="entry name" value="TAT_signal"/>
</dbReference>
<dbReference type="InterPro" id="IPR046542">
    <property type="entry name" value="DUF6801"/>
</dbReference>
<evidence type="ECO:0000259" key="2">
    <source>
        <dbReference type="Pfam" id="PF17892"/>
    </source>
</evidence>
<protein>
    <submittedName>
        <fullName evidence="4">Cadherin-like domain-containing protein</fullName>
    </submittedName>
</protein>
<feature type="chain" id="PRO_5047154716" evidence="1">
    <location>
        <begin position="36"/>
        <end position="313"/>
    </location>
</feature>
<reference evidence="4 5" key="1">
    <citation type="submission" date="2022-07" db="EMBL/GenBank/DDBJ databases">
        <title>Novel species in genus Aeromicrobium.</title>
        <authorList>
            <person name="Ye L."/>
        </authorList>
    </citation>
    <scope>NUCLEOTIDE SEQUENCE [LARGE SCALE GENOMIC DNA]</scope>
    <source>
        <strain evidence="5">zg-Y50</strain>
    </source>
</reference>
<sequence>MTRSSLVARRVALPITAALVGGTLATVGLASSAHAADVALSKSFKYTCKVTAGDAPPLNLGTHVLDVAISTTVPTTVYPGQTIPKRAVKITLTMPELLRDSTVGLLSGTAAWGGSTDAAMTLTTAGKTSAIRIPNLAAPRTAIPQAVNQPWNIPASGTVPAIKAPAYTAGSVALGVPASFTIAASIYTEPDEMPAETIPSKLTCVGPADRALGSIRVVKAPNVAPKAPKTVKVVTKKNKAKKFVIKATDANRDRLTYKVGKVNKKAGKVSGKGPKFTFKPKKNFKGKTAFYVSVRDGKGGTARVKVMVTVKKK</sequence>
<gene>
    <name evidence="4" type="ORF">NP095_01285</name>
</gene>
<proteinExistence type="predicted"/>
<dbReference type="RefSeq" id="WP_232417963.1">
    <property type="nucleotide sequence ID" value="NZ_CP101990.1"/>
</dbReference>
<dbReference type="PROSITE" id="PS51318">
    <property type="entry name" value="TAT"/>
    <property type="match status" value="1"/>
</dbReference>
<keyword evidence="1" id="KW-0732">Signal</keyword>
<dbReference type="Pfam" id="PF17892">
    <property type="entry name" value="Cadherin_5"/>
    <property type="match status" value="1"/>
</dbReference>
<accession>A0ABY5KE84</accession>